<dbReference type="Gene3D" id="2.60.120.200">
    <property type="match status" value="1"/>
</dbReference>
<name>W9WCY8_9EURO</name>
<dbReference type="GeneID" id="19197337"/>
<dbReference type="PANTHER" id="PTHR35332:SF2">
    <property type="entry name" value="REGULATION OF ENOLASE PROTEIN 1"/>
    <property type="match status" value="1"/>
</dbReference>
<accession>W9WCY8</accession>
<organism evidence="1 2">
    <name type="scientific">Cladophialophora psammophila CBS 110553</name>
    <dbReference type="NCBI Taxonomy" id="1182543"/>
    <lineage>
        <taxon>Eukaryota</taxon>
        <taxon>Fungi</taxon>
        <taxon>Dikarya</taxon>
        <taxon>Ascomycota</taxon>
        <taxon>Pezizomycotina</taxon>
        <taxon>Eurotiomycetes</taxon>
        <taxon>Chaetothyriomycetidae</taxon>
        <taxon>Chaetothyriales</taxon>
        <taxon>Herpotrichiellaceae</taxon>
        <taxon>Cladophialophora</taxon>
    </lineage>
</organism>
<gene>
    <name evidence="1" type="ORF">A1O5_12651</name>
</gene>
<comment type="caution">
    <text evidence="1">The sequence shown here is derived from an EMBL/GenBank/DDBJ whole genome shotgun (WGS) entry which is preliminary data.</text>
</comment>
<dbReference type="Proteomes" id="UP000019471">
    <property type="component" value="Unassembled WGS sequence"/>
</dbReference>
<dbReference type="eggNOG" id="ENOG502T4YK">
    <property type="taxonomic scope" value="Eukaryota"/>
</dbReference>
<dbReference type="InterPro" id="IPR009784">
    <property type="entry name" value="DUF1349"/>
</dbReference>
<dbReference type="STRING" id="1182543.W9WCY8"/>
<reference evidence="1 2" key="1">
    <citation type="submission" date="2013-03" db="EMBL/GenBank/DDBJ databases">
        <title>The Genome Sequence of Cladophialophora psammophila CBS 110553.</title>
        <authorList>
            <consortium name="The Broad Institute Genomics Platform"/>
            <person name="Cuomo C."/>
            <person name="de Hoog S."/>
            <person name="Gorbushina A."/>
            <person name="Walker B."/>
            <person name="Young S.K."/>
            <person name="Zeng Q."/>
            <person name="Gargeya S."/>
            <person name="Fitzgerald M."/>
            <person name="Haas B."/>
            <person name="Abouelleil A."/>
            <person name="Allen A.W."/>
            <person name="Alvarado L."/>
            <person name="Arachchi H.M."/>
            <person name="Berlin A.M."/>
            <person name="Chapman S.B."/>
            <person name="Gainer-Dewar J."/>
            <person name="Goldberg J."/>
            <person name="Griggs A."/>
            <person name="Gujja S."/>
            <person name="Hansen M."/>
            <person name="Howarth C."/>
            <person name="Imamovic A."/>
            <person name="Ireland A."/>
            <person name="Larimer J."/>
            <person name="McCowan C."/>
            <person name="Murphy C."/>
            <person name="Pearson M."/>
            <person name="Poon T.W."/>
            <person name="Priest M."/>
            <person name="Roberts A."/>
            <person name="Saif S."/>
            <person name="Shea T."/>
            <person name="Sisk P."/>
            <person name="Sykes S."/>
            <person name="Wortman J."/>
            <person name="Nusbaum C."/>
            <person name="Birren B."/>
        </authorList>
    </citation>
    <scope>NUCLEOTIDE SEQUENCE [LARGE SCALE GENOMIC DNA]</scope>
    <source>
        <strain evidence="1 2">CBS 110553</strain>
    </source>
</reference>
<protein>
    <submittedName>
        <fullName evidence="1">Uncharacterized protein</fullName>
    </submittedName>
</protein>
<dbReference type="OrthoDB" id="42525at2759"/>
<keyword evidence="2" id="KW-1185">Reference proteome</keyword>
<sequence length="238" mass="26283">MISYALRLVPINHSSPDLFTLSCTSGRDIVGKPLISDGSVPAFRFESAVSKVSLPSARFRRARVTITWPSAAHPIEWDQAGLLLLRPHRDLPEPTASNAGDQSNTPSFVKIGLELVHGKLTCAVSSFENGGRAEWSLWPLSKTFGNTHAATFEIMKHGPLLVCFLVEEEGEVVRKSLMRTVSWCFDDVGVDEPDIWVGFYVSRPDLRNESAEALEAKFNDFEVETPEGIISIEDSLPL</sequence>
<dbReference type="HOGENOM" id="CLU_1165720_0_0_1"/>
<dbReference type="RefSeq" id="XP_007751410.1">
    <property type="nucleotide sequence ID" value="XM_007753220.1"/>
</dbReference>
<dbReference type="PANTHER" id="PTHR35332">
    <property type="entry name" value="REGULATION OF ENOLASE PROTEIN 1"/>
    <property type="match status" value="1"/>
</dbReference>
<evidence type="ECO:0000313" key="1">
    <source>
        <dbReference type="EMBL" id="EXJ56384.1"/>
    </source>
</evidence>
<proteinExistence type="predicted"/>
<evidence type="ECO:0000313" key="2">
    <source>
        <dbReference type="Proteomes" id="UP000019471"/>
    </source>
</evidence>
<dbReference type="EMBL" id="AMGX01000035">
    <property type="protein sequence ID" value="EXJ56384.1"/>
    <property type="molecule type" value="Genomic_DNA"/>
</dbReference>
<dbReference type="AlphaFoldDB" id="W9WCY8"/>